<gene>
    <name evidence="1" type="ORF">JG687_00012974</name>
</gene>
<feature type="non-terminal residue" evidence="1">
    <location>
        <position position="1"/>
    </location>
</feature>
<evidence type="ECO:0000313" key="1">
    <source>
        <dbReference type="EMBL" id="KAG6952495.1"/>
    </source>
</evidence>
<name>A0A8T1U2R2_9STRA</name>
<evidence type="ECO:0000313" key="2">
    <source>
        <dbReference type="Proteomes" id="UP000688947"/>
    </source>
</evidence>
<organism evidence="1 2">
    <name type="scientific">Phytophthora cactorum</name>
    <dbReference type="NCBI Taxonomy" id="29920"/>
    <lineage>
        <taxon>Eukaryota</taxon>
        <taxon>Sar</taxon>
        <taxon>Stramenopiles</taxon>
        <taxon>Oomycota</taxon>
        <taxon>Peronosporomycetes</taxon>
        <taxon>Peronosporales</taxon>
        <taxon>Peronosporaceae</taxon>
        <taxon>Phytophthora</taxon>
    </lineage>
</organism>
<dbReference type="Proteomes" id="UP000688947">
    <property type="component" value="Unassembled WGS sequence"/>
</dbReference>
<reference evidence="1" key="1">
    <citation type="submission" date="2021-01" db="EMBL/GenBank/DDBJ databases">
        <title>Phytophthora aleatoria, a newly-described species from Pinus radiata is distinct from Phytophthora cactorum isolates based on comparative genomics.</title>
        <authorList>
            <person name="Mcdougal R."/>
            <person name="Panda P."/>
            <person name="Williams N."/>
            <person name="Studholme D.J."/>
        </authorList>
    </citation>
    <scope>NUCLEOTIDE SEQUENCE</scope>
    <source>
        <strain evidence="1">NZFS 3830</strain>
    </source>
</reference>
<comment type="caution">
    <text evidence="1">The sequence shown here is derived from an EMBL/GenBank/DDBJ whole genome shotgun (WGS) entry which is preliminary data.</text>
</comment>
<accession>A0A8T1U2R2</accession>
<proteinExistence type="predicted"/>
<sequence length="431" mass="48122">VSSRAVETSSRSSPDWKWGSDVPIRLADVCQSTAANDRLLAPDDQPDAHQSSQSLHTEIKMSRFSTDDTLSCTQILTNTTREIDKPVTATNILSYVEAHVSILYRASCTLKLTLAMPLLWLSMHAVRKQPGAVPCRPSGRHVASAHLSRHQVVASPVSDARQVQDRCVAPRGRPAALSFTSAERCCTDGGSSWPFTLKLVVYIAKSVLQLKKLYEPGQCFRSAQRRRCLGHDSQMERESEACVECYVKNAHCLQMVLVSTHTGFTNTLAVPIGTLERPEKQEELSVFALAKRKFSTSWHRSHMGYRSQYSIERLLSLRDCHQPVGVAFPLRAVIEANILSMAGVTKIALEIATYFGTSFSVFKQFFHQTGNTLTIFKPRTQRLIQNLLSISWEFKPTIFTSTSKKSRDIIAEFSRTGTSTRNRASSRNRAP</sequence>
<dbReference type="EMBL" id="JAENGZ010000914">
    <property type="protein sequence ID" value="KAG6952495.1"/>
    <property type="molecule type" value="Genomic_DNA"/>
</dbReference>
<protein>
    <submittedName>
        <fullName evidence="1">Uncharacterized protein</fullName>
    </submittedName>
</protein>
<dbReference type="OrthoDB" id="10607813at2759"/>
<dbReference type="AlphaFoldDB" id="A0A8T1U2R2"/>